<dbReference type="SUPFAM" id="SSF50129">
    <property type="entry name" value="GroES-like"/>
    <property type="match status" value="1"/>
</dbReference>
<dbReference type="InterPro" id="IPR020843">
    <property type="entry name" value="ER"/>
</dbReference>
<dbReference type="SMART" id="SM00829">
    <property type="entry name" value="PKS_ER"/>
    <property type="match status" value="1"/>
</dbReference>
<evidence type="ECO:0000313" key="3">
    <source>
        <dbReference type="Proteomes" id="UP001267290"/>
    </source>
</evidence>
<dbReference type="InterPro" id="IPR036291">
    <property type="entry name" value="NAD(P)-bd_dom_sf"/>
</dbReference>
<dbReference type="EMBL" id="JAVDSB010000001">
    <property type="protein sequence ID" value="MDR6549995.1"/>
    <property type="molecule type" value="Genomic_DNA"/>
</dbReference>
<comment type="caution">
    <text evidence="2">The sequence shown here is derived from an EMBL/GenBank/DDBJ whole genome shotgun (WGS) entry which is preliminary data.</text>
</comment>
<evidence type="ECO:0000259" key="1">
    <source>
        <dbReference type="SMART" id="SM00829"/>
    </source>
</evidence>
<dbReference type="Gene3D" id="3.40.50.720">
    <property type="entry name" value="NAD(P)-binding Rossmann-like Domain"/>
    <property type="match status" value="1"/>
</dbReference>
<dbReference type="RefSeq" id="WP_310224344.1">
    <property type="nucleotide sequence ID" value="NZ_JAVDSB010000001.1"/>
</dbReference>
<name>A0ABU1NRC3_9BACL</name>
<feature type="domain" description="Enoyl reductase (ER)" evidence="1">
    <location>
        <begin position="10"/>
        <end position="319"/>
    </location>
</feature>
<sequence length="322" mass="35272">MKAIIYHRYGTADELNFKEVEKPIPKDDEVLINVHTASINSWDWDLLRGSPLLVRIGGLRKPKFNILGADIAGRVEAVGRKVRQFVPGDEVFGDLSGCNWGGFAEYVCASEKALSLKPTHISFEDAAAMPQAAVLALQGLRDKGLIRKGHKVLVNGAGRGVGTFAIQLAKYFGAEVTGVDSLGKLADLQSIGADHVIDYAQDDFTANGQRYDLILDIVGTRSILDCKRALNPKGQYVMVGGPMYRILQVMLVGPLISMFGTKKMGLLLHKPNKKDQNELMELRAAGNIVPVMDRHYPLGDVAQALHYFGEGRHVGKIMIHVK</sequence>
<protein>
    <submittedName>
        <fullName evidence="2">NADPH:quinone reductase-like Zn-dependent oxidoreductase</fullName>
    </submittedName>
</protein>
<organism evidence="2 3">
    <name type="scientific">Paenibacillus qinlingensis</name>
    <dbReference type="NCBI Taxonomy" id="1837343"/>
    <lineage>
        <taxon>Bacteria</taxon>
        <taxon>Bacillati</taxon>
        <taxon>Bacillota</taxon>
        <taxon>Bacilli</taxon>
        <taxon>Bacillales</taxon>
        <taxon>Paenibacillaceae</taxon>
        <taxon>Paenibacillus</taxon>
    </lineage>
</organism>
<evidence type="ECO:0000313" key="2">
    <source>
        <dbReference type="EMBL" id="MDR6549995.1"/>
    </source>
</evidence>
<dbReference type="SUPFAM" id="SSF51735">
    <property type="entry name" value="NAD(P)-binding Rossmann-fold domains"/>
    <property type="match status" value="1"/>
</dbReference>
<dbReference type="PANTHER" id="PTHR44013">
    <property type="entry name" value="ZINC-TYPE ALCOHOL DEHYDROGENASE-LIKE PROTEIN C16A3.02C"/>
    <property type="match status" value="1"/>
</dbReference>
<dbReference type="InterPro" id="IPR011032">
    <property type="entry name" value="GroES-like_sf"/>
</dbReference>
<dbReference type="Proteomes" id="UP001267290">
    <property type="component" value="Unassembled WGS sequence"/>
</dbReference>
<dbReference type="Pfam" id="PF08240">
    <property type="entry name" value="ADH_N"/>
    <property type="match status" value="1"/>
</dbReference>
<dbReference type="PANTHER" id="PTHR44013:SF1">
    <property type="entry name" value="ZINC-TYPE ALCOHOL DEHYDROGENASE-LIKE PROTEIN C16A3.02C"/>
    <property type="match status" value="1"/>
</dbReference>
<dbReference type="Gene3D" id="3.90.180.10">
    <property type="entry name" value="Medium-chain alcohol dehydrogenases, catalytic domain"/>
    <property type="match status" value="1"/>
</dbReference>
<dbReference type="Pfam" id="PF13602">
    <property type="entry name" value="ADH_zinc_N_2"/>
    <property type="match status" value="1"/>
</dbReference>
<dbReference type="InterPro" id="IPR013154">
    <property type="entry name" value="ADH-like_N"/>
</dbReference>
<gene>
    <name evidence="2" type="ORF">J2736_001178</name>
</gene>
<dbReference type="InterPro" id="IPR052733">
    <property type="entry name" value="Chloroplast_QOR"/>
</dbReference>
<proteinExistence type="predicted"/>
<reference evidence="2 3" key="1">
    <citation type="submission" date="2023-07" db="EMBL/GenBank/DDBJ databases">
        <title>Sorghum-associated microbial communities from plants grown in Nebraska, USA.</title>
        <authorList>
            <person name="Schachtman D."/>
        </authorList>
    </citation>
    <scope>NUCLEOTIDE SEQUENCE [LARGE SCALE GENOMIC DNA]</scope>
    <source>
        <strain evidence="2 3">CC258</strain>
    </source>
</reference>
<keyword evidence="3" id="KW-1185">Reference proteome</keyword>
<accession>A0ABU1NRC3</accession>
<dbReference type="CDD" id="cd08267">
    <property type="entry name" value="MDR1"/>
    <property type="match status" value="1"/>
</dbReference>